<name>F0R1S1_PHOSB</name>
<evidence type="ECO:0000256" key="1">
    <source>
        <dbReference type="SAM" id="Coils"/>
    </source>
</evidence>
<feature type="coiled-coil region" evidence="1">
    <location>
        <begin position="28"/>
        <end position="62"/>
    </location>
</feature>
<dbReference type="HOGENOM" id="CLU_2614714_0_0_10"/>
<keyword evidence="3" id="KW-1185">Reference proteome</keyword>
<organism evidence="2 3">
    <name type="scientific">Phocaeicola salanitronis (strain DSM 18170 / JCM 13657 / CCUG 60908 / BL78)</name>
    <name type="common">Bacteroides salanitronis</name>
    <dbReference type="NCBI Taxonomy" id="667015"/>
    <lineage>
        <taxon>Bacteria</taxon>
        <taxon>Pseudomonadati</taxon>
        <taxon>Bacteroidota</taxon>
        <taxon>Bacteroidia</taxon>
        <taxon>Bacteroidales</taxon>
        <taxon>Bacteroidaceae</taxon>
        <taxon>Phocaeicola</taxon>
    </lineage>
</organism>
<evidence type="ECO:0000313" key="3">
    <source>
        <dbReference type="Proteomes" id="UP000007486"/>
    </source>
</evidence>
<sequence length="78" mass="9628">MNACSKQDLRAIRILLLIFDLNQKNKIMEQAAFTRKELMRRLEEHRRKKKEVIRMMEDYLKEECKKRTGREPESFEVW</sequence>
<proteinExistence type="predicted"/>
<evidence type="ECO:0000313" key="2">
    <source>
        <dbReference type="EMBL" id="ADY36379.1"/>
    </source>
</evidence>
<reference evidence="2 3" key="1">
    <citation type="journal article" date="2011" name="Stand. Genomic Sci.">
        <title>Complete genome sequence of Bacteroides salanitronis type strain (BL78).</title>
        <authorList>
            <person name="Gronow S."/>
            <person name="Held B."/>
            <person name="Lucas S."/>
            <person name="Lapidus A."/>
            <person name="Del Rio T.G."/>
            <person name="Nolan M."/>
            <person name="Tice H."/>
            <person name="Deshpande S."/>
            <person name="Cheng J.F."/>
            <person name="Pitluck S."/>
            <person name="Liolios K."/>
            <person name="Pagani I."/>
            <person name="Ivanova N."/>
            <person name="Mavromatis K."/>
            <person name="Pati A."/>
            <person name="Tapia R."/>
            <person name="Han C."/>
            <person name="Goodwin L."/>
            <person name="Chen A."/>
            <person name="Palaniappan K."/>
            <person name="Land M."/>
            <person name="Hauser L."/>
            <person name="Chang Y.J."/>
            <person name="Jeffries C.D."/>
            <person name="Brambilla E.M."/>
            <person name="Rohde M."/>
            <person name="Goker M."/>
            <person name="Detter J.C."/>
            <person name="Woyke T."/>
            <person name="Bristow J."/>
            <person name="Markowitz V."/>
            <person name="Hugenholtz P."/>
            <person name="Kyrpides N.C."/>
            <person name="Klenk H.P."/>
            <person name="Eisen J.A."/>
        </authorList>
    </citation>
    <scope>NUCLEOTIDE SEQUENCE [LARGE SCALE GENOMIC DNA]</scope>
    <source>
        <strain evidence="2 3">DSM 18170</strain>
    </source>
</reference>
<dbReference type="KEGG" id="bsa:Bacsa_1822"/>
<keyword evidence="1" id="KW-0175">Coiled coil</keyword>
<gene>
    <name evidence="2" type="ordered locus">Bacsa_1822</name>
</gene>
<dbReference type="AlphaFoldDB" id="F0R1S1"/>
<dbReference type="Proteomes" id="UP000007486">
    <property type="component" value="Chromosome"/>
</dbReference>
<dbReference type="EMBL" id="CP002530">
    <property type="protein sequence ID" value="ADY36379.1"/>
    <property type="molecule type" value="Genomic_DNA"/>
</dbReference>
<protein>
    <submittedName>
        <fullName evidence="2">Uncharacterized protein</fullName>
    </submittedName>
</protein>
<accession>F0R1S1</accession>